<proteinExistence type="inferred from homology"/>
<dbReference type="STRING" id="1763538.LPB68_11620"/>
<dbReference type="Proteomes" id="UP000077134">
    <property type="component" value="Unassembled WGS sequence"/>
</dbReference>
<dbReference type="CDD" id="cd00449">
    <property type="entry name" value="PLPDE_IV"/>
    <property type="match status" value="1"/>
</dbReference>
<keyword evidence="4 6" id="KW-0663">Pyridoxal phosphate</keyword>
<evidence type="ECO:0000256" key="5">
    <source>
        <dbReference type="RuleBase" id="RU004106"/>
    </source>
</evidence>
<dbReference type="FunFam" id="3.20.10.10:FF:000002">
    <property type="entry name" value="D-alanine aminotransferase"/>
    <property type="match status" value="1"/>
</dbReference>
<dbReference type="EMBL" id="LSFN01000042">
    <property type="protein sequence ID" value="OAB71212.1"/>
    <property type="molecule type" value="Genomic_DNA"/>
</dbReference>
<sequence>MNFIGMNFGIVEEQDAKVSVMDHGFLYGMGLFETFRTYGGTPFLLERHLKRLSTGCHVLGIPYKVDIEATSTWIFSVMKANGLGEAYIRYTVSAGEDILGLPADNYNYPNHILTVKELPKTNPGLYVHGKGLQRLHARRNTPEGPVRLKSLHYMNNILAKRELATYPIAKSYQAEGLMLNAQDIVAEGIVSNIFFARLGMLYTPHVDTGILPGITREVVLELAMEQGLAYEEGYYTWSDLLTADEIWMTNSIQELVPVTTLIEEDGSCITIGSGTVGPITTRFLTLYRQKAGITYEDNNL</sequence>
<dbReference type="Pfam" id="PF01063">
    <property type="entry name" value="Aminotran_4"/>
    <property type="match status" value="1"/>
</dbReference>
<dbReference type="RefSeq" id="WP_068661259.1">
    <property type="nucleotide sequence ID" value="NZ_CP017770.1"/>
</dbReference>
<dbReference type="OrthoDB" id="9805628at2"/>
<name>A0A162N7M0_9BACL</name>
<dbReference type="InterPro" id="IPR001544">
    <property type="entry name" value="Aminotrans_IV"/>
</dbReference>
<dbReference type="Gene3D" id="3.30.470.10">
    <property type="match status" value="1"/>
</dbReference>
<comment type="subunit">
    <text evidence="3">Homodimer.</text>
</comment>
<comment type="similarity">
    <text evidence="2 5">Belongs to the class-IV pyridoxal-phosphate-dependent aminotransferase family.</text>
</comment>
<dbReference type="PROSITE" id="PS00770">
    <property type="entry name" value="AA_TRANSFER_CLASS_4"/>
    <property type="match status" value="1"/>
</dbReference>
<dbReference type="AlphaFoldDB" id="A0A162N7M0"/>
<evidence type="ECO:0000256" key="2">
    <source>
        <dbReference type="ARBA" id="ARBA00009320"/>
    </source>
</evidence>
<comment type="caution">
    <text evidence="7">The sequence shown here is derived from an EMBL/GenBank/DDBJ whole genome shotgun (WGS) entry which is preliminary data.</text>
</comment>
<dbReference type="Gene3D" id="3.20.10.10">
    <property type="entry name" value="D-amino Acid Aminotransferase, subunit A, domain 2"/>
    <property type="match status" value="1"/>
</dbReference>
<evidence type="ECO:0000313" key="8">
    <source>
        <dbReference type="Proteomes" id="UP000077134"/>
    </source>
</evidence>
<dbReference type="SUPFAM" id="SSF56752">
    <property type="entry name" value="D-aminoacid aminotransferase-like PLP-dependent enzymes"/>
    <property type="match status" value="1"/>
</dbReference>
<evidence type="ECO:0000256" key="4">
    <source>
        <dbReference type="ARBA" id="ARBA00022898"/>
    </source>
</evidence>
<evidence type="ECO:0000256" key="1">
    <source>
        <dbReference type="ARBA" id="ARBA00001933"/>
    </source>
</evidence>
<dbReference type="InterPro" id="IPR043132">
    <property type="entry name" value="BCAT-like_C"/>
</dbReference>
<dbReference type="PANTHER" id="PTHR42743:SF11">
    <property type="entry name" value="AMINODEOXYCHORISMATE LYASE"/>
    <property type="match status" value="1"/>
</dbReference>
<comment type="cofactor">
    <cofactor evidence="1 6">
        <name>pyridoxal 5'-phosphate</name>
        <dbReference type="ChEBI" id="CHEBI:597326"/>
    </cofactor>
</comment>
<dbReference type="GO" id="GO:0008652">
    <property type="term" value="P:amino acid biosynthetic process"/>
    <property type="evidence" value="ECO:0007669"/>
    <property type="project" value="UniProtKB-ARBA"/>
</dbReference>
<dbReference type="GO" id="GO:0046394">
    <property type="term" value="P:carboxylic acid biosynthetic process"/>
    <property type="evidence" value="ECO:0007669"/>
    <property type="project" value="UniProtKB-ARBA"/>
</dbReference>
<keyword evidence="8" id="KW-1185">Reference proteome</keyword>
<dbReference type="InterPro" id="IPR050571">
    <property type="entry name" value="Class-IV_PLP-Dep_Aminotrnsfr"/>
</dbReference>
<protein>
    <submittedName>
        <fullName evidence="7">4-amino-4-deoxychorismate lyase</fullName>
    </submittedName>
</protein>
<dbReference type="InterPro" id="IPR043131">
    <property type="entry name" value="BCAT-like_N"/>
</dbReference>
<evidence type="ECO:0000256" key="3">
    <source>
        <dbReference type="ARBA" id="ARBA00011738"/>
    </source>
</evidence>
<evidence type="ECO:0000256" key="6">
    <source>
        <dbReference type="RuleBase" id="RU004516"/>
    </source>
</evidence>
<gene>
    <name evidence="7" type="ORF">PNBC_20320</name>
</gene>
<dbReference type="PANTHER" id="PTHR42743">
    <property type="entry name" value="AMINO-ACID AMINOTRANSFERASE"/>
    <property type="match status" value="1"/>
</dbReference>
<dbReference type="GO" id="GO:0005829">
    <property type="term" value="C:cytosol"/>
    <property type="evidence" value="ECO:0007669"/>
    <property type="project" value="TreeGrafter"/>
</dbReference>
<reference evidence="7 8" key="1">
    <citation type="submission" date="2016-02" db="EMBL/GenBank/DDBJ databases">
        <title>Paenibacillus sp. LPB0068, isolated from Crassostrea gigas.</title>
        <authorList>
            <person name="Shin S.-K."/>
            <person name="Yi H."/>
        </authorList>
    </citation>
    <scope>NUCLEOTIDE SEQUENCE [LARGE SCALE GENOMIC DNA]</scope>
    <source>
        <strain evidence="7 8">LPB0068</strain>
    </source>
</reference>
<dbReference type="InterPro" id="IPR018300">
    <property type="entry name" value="Aminotrans_IV_CS"/>
</dbReference>
<accession>A0A162N7M0</accession>
<keyword evidence="7" id="KW-0456">Lyase</keyword>
<evidence type="ECO:0000313" key="7">
    <source>
        <dbReference type="EMBL" id="OAB71212.1"/>
    </source>
</evidence>
<organism evidence="7 8">
    <name type="scientific">Paenibacillus crassostreae</name>
    <dbReference type="NCBI Taxonomy" id="1763538"/>
    <lineage>
        <taxon>Bacteria</taxon>
        <taxon>Bacillati</taxon>
        <taxon>Bacillota</taxon>
        <taxon>Bacilli</taxon>
        <taxon>Bacillales</taxon>
        <taxon>Paenibacillaceae</taxon>
        <taxon>Paenibacillus</taxon>
    </lineage>
</organism>
<dbReference type="KEGG" id="pcx:LPB68_11620"/>
<dbReference type="GO" id="GO:0016829">
    <property type="term" value="F:lyase activity"/>
    <property type="evidence" value="ECO:0007669"/>
    <property type="project" value="UniProtKB-KW"/>
</dbReference>
<dbReference type="InterPro" id="IPR036038">
    <property type="entry name" value="Aminotransferase-like"/>
</dbReference>